<dbReference type="Proteomes" id="UP000444721">
    <property type="component" value="Unassembled WGS sequence"/>
</dbReference>
<dbReference type="GO" id="GO:0005764">
    <property type="term" value="C:lysosome"/>
    <property type="evidence" value="ECO:0007669"/>
    <property type="project" value="TreeGrafter"/>
</dbReference>
<keyword evidence="5" id="KW-1185">Reference proteome</keyword>
<dbReference type="Pfam" id="PF00071">
    <property type="entry name" value="Ras"/>
    <property type="match status" value="1"/>
</dbReference>
<reference evidence="4 5" key="1">
    <citation type="journal article" date="2019" name="Sci. Rep.">
        <title>Nanopore sequencing improves the draft genome of the human pathogenic amoeba Naegleria fowleri.</title>
        <authorList>
            <person name="Liechti N."/>
            <person name="Schurch N."/>
            <person name="Bruggmann R."/>
            <person name="Wittwer M."/>
        </authorList>
    </citation>
    <scope>NUCLEOTIDE SEQUENCE [LARGE SCALE GENOMIC DNA]</scope>
    <source>
        <strain evidence="4 5">ATCC 30894</strain>
    </source>
</reference>
<dbReference type="AlphaFoldDB" id="A0A6A5BPT2"/>
<dbReference type="VEuPathDB" id="AmoebaDB:FDP41_001196"/>
<protein>
    <recommendedName>
        <fullName evidence="6">F-box domain-containing protein</fullName>
    </recommendedName>
</protein>
<dbReference type="GO" id="GO:0003924">
    <property type="term" value="F:GTPase activity"/>
    <property type="evidence" value="ECO:0007669"/>
    <property type="project" value="InterPro"/>
</dbReference>
<dbReference type="GO" id="GO:0045335">
    <property type="term" value="C:phagocytic vesicle"/>
    <property type="evidence" value="ECO:0007669"/>
    <property type="project" value="TreeGrafter"/>
</dbReference>
<comment type="similarity">
    <text evidence="1">Belongs to the small GTPase superfamily. Rab family.</text>
</comment>
<evidence type="ECO:0000313" key="5">
    <source>
        <dbReference type="Proteomes" id="UP000444721"/>
    </source>
</evidence>
<dbReference type="VEuPathDB" id="AmoebaDB:NfTy_048650"/>
<dbReference type="GO" id="GO:0005770">
    <property type="term" value="C:late endosome"/>
    <property type="evidence" value="ECO:0007669"/>
    <property type="project" value="TreeGrafter"/>
</dbReference>
<evidence type="ECO:0000256" key="1">
    <source>
        <dbReference type="ARBA" id="ARBA00006270"/>
    </source>
</evidence>
<proteinExistence type="inferred from homology"/>
<evidence type="ECO:0008006" key="6">
    <source>
        <dbReference type="Google" id="ProtNLM"/>
    </source>
</evidence>
<dbReference type="OrthoDB" id="10334353at2759"/>
<dbReference type="PANTHER" id="PTHR47981">
    <property type="entry name" value="RAB FAMILY"/>
    <property type="match status" value="1"/>
</dbReference>
<evidence type="ECO:0000256" key="3">
    <source>
        <dbReference type="ARBA" id="ARBA00023134"/>
    </source>
</evidence>
<organism evidence="4 5">
    <name type="scientific">Naegleria fowleri</name>
    <name type="common">Brain eating amoeba</name>
    <dbReference type="NCBI Taxonomy" id="5763"/>
    <lineage>
        <taxon>Eukaryota</taxon>
        <taxon>Discoba</taxon>
        <taxon>Heterolobosea</taxon>
        <taxon>Tetramitia</taxon>
        <taxon>Eutetramitia</taxon>
        <taxon>Vahlkampfiidae</taxon>
        <taxon>Naegleria</taxon>
    </lineage>
</organism>
<dbReference type="GeneID" id="68108414"/>
<dbReference type="EMBL" id="VFQX01000022">
    <property type="protein sequence ID" value="KAF0980043.1"/>
    <property type="molecule type" value="Genomic_DNA"/>
</dbReference>
<dbReference type="GO" id="GO:0090385">
    <property type="term" value="P:phagosome-lysosome fusion"/>
    <property type="evidence" value="ECO:0007669"/>
    <property type="project" value="TreeGrafter"/>
</dbReference>
<dbReference type="SUPFAM" id="SSF52540">
    <property type="entry name" value="P-loop containing nucleoside triphosphate hydrolases"/>
    <property type="match status" value="1"/>
</dbReference>
<dbReference type="VEuPathDB" id="AmoebaDB:NF0108000"/>
<dbReference type="InterPro" id="IPR001806">
    <property type="entry name" value="Small_GTPase"/>
</dbReference>
<name>A0A6A5BPT2_NAEFO</name>
<dbReference type="PANTHER" id="PTHR47981:SF20">
    <property type="entry name" value="RAS-RELATED PROTEIN RAB-7A"/>
    <property type="match status" value="1"/>
</dbReference>
<gene>
    <name evidence="4" type="ORF">FDP41_001196</name>
</gene>
<evidence type="ECO:0000313" key="4">
    <source>
        <dbReference type="EMBL" id="KAF0980043.1"/>
    </source>
</evidence>
<dbReference type="InterPro" id="IPR027417">
    <property type="entry name" value="P-loop_NTPase"/>
</dbReference>
<keyword evidence="3" id="KW-0342">GTP-binding</keyword>
<dbReference type="Gene3D" id="3.40.50.300">
    <property type="entry name" value="P-loop containing nucleotide triphosphate hydrolases"/>
    <property type="match status" value="1"/>
</dbReference>
<dbReference type="GO" id="GO:0005525">
    <property type="term" value="F:GTP binding"/>
    <property type="evidence" value="ECO:0007669"/>
    <property type="project" value="UniProtKB-KW"/>
</dbReference>
<sequence>MIISQQPSSLSFDHTVNIFIALPPEMILQIFEFCSGMDLLQLYHTSANLRKEFMMESLGKDDLNEDSNHLHETQTMNAVYKKELMKKILPSRSYYHQAVLMISPPGNLIFKLAYYELLKERAERSCQINHEEPTTTTTTNCNTLSGLNLPSFEANISFMNGLGYKSVKIACVGPAKCGKTQYVNCVTGQSPFDNEKQGVGAFVRNLKVYFHSYMFQLEIWDIARSKGMERIFMAHSDFVMFCFDLNNEQSFFEMCKMIEEWMIDRFASFRTCELNDHLHENRMYVCIIGMKNDLSRKVSNETILQWLNSFNLEDYTKSTSMRGLRIQYFELSTKNNRRMYLPLFHMLRAMENDIA</sequence>
<comment type="caution">
    <text evidence="4">The sequence shown here is derived from an EMBL/GenBank/DDBJ whole genome shotgun (WGS) entry which is preliminary data.</text>
</comment>
<dbReference type="RefSeq" id="XP_044564756.1">
    <property type="nucleotide sequence ID" value="XM_044702426.1"/>
</dbReference>
<keyword evidence="2" id="KW-0547">Nucleotide-binding</keyword>
<evidence type="ECO:0000256" key="2">
    <source>
        <dbReference type="ARBA" id="ARBA00022741"/>
    </source>
</evidence>
<accession>A0A6A5BPT2</accession>